<dbReference type="PRINTS" id="PR00385">
    <property type="entry name" value="P450"/>
</dbReference>
<dbReference type="PROSITE" id="PS00086">
    <property type="entry name" value="CYTOCHROME_P450"/>
    <property type="match status" value="1"/>
</dbReference>
<evidence type="ECO:0000256" key="7">
    <source>
        <dbReference type="SAM" id="Phobius"/>
    </source>
</evidence>
<dbReference type="STRING" id="763407.A0A162WV45"/>
<dbReference type="GO" id="GO:0020037">
    <property type="term" value="F:heme binding"/>
    <property type="evidence" value="ECO:0007669"/>
    <property type="project" value="InterPro"/>
</dbReference>
<keyword evidence="3 6" id="KW-0560">Oxidoreductase</keyword>
<evidence type="ECO:0000256" key="4">
    <source>
        <dbReference type="ARBA" id="ARBA00023004"/>
    </source>
</evidence>
<dbReference type="InterPro" id="IPR017972">
    <property type="entry name" value="Cyt_P450_CS"/>
</dbReference>
<feature type="binding site" description="axial binding residue" evidence="5">
    <location>
        <position position="469"/>
    </location>
    <ligand>
        <name>heme</name>
        <dbReference type="ChEBI" id="CHEBI:30413"/>
    </ligand>
    <ligandPart>
        <name>Fe</name>
        <dbReference type="ChEBI" id="CHEBI:18248"/>
    </ligandPart>
</feature>
<proteinExistence type="inferred from homology"/>
<evidence type="ECO:0000313" key="8">
    <source>
        <dbReference type="EMBL" id="OAD71025.1"/>
    </source>
</evidence>
<dbReference type="GO" id="GO:0006629">
    <property type="term" value="P:lipid metabolic process"/>
    <property type="evidence" value="ECO:0007669"/>
    <property type="project" value="UniProtKB-ARBA"/>
</dbReference>
<evidence type="ECO:0000256" key="6">
    <source>
        <dbReference type="RuleBase" id="RU000461"/>
    </source>
</evidence>
<keyword evidence="7" id="KW-0812">Transmembrane</keyword>
<dbReference type="Proteomes" id="UP000077315">
    <property type="component" value="Unassembled WGS sequence"/>
</dbReference>
<dbReference type="Gene3D" id="1.10.630.10">
    <property type="entry name" value="Cytochrome P450"/>
    <property type="match status" value="1"/>
</dbReference>
<dbReference type="SUPFAM" id="SSF48264">
    <property type="entry name" value="Cytochrome P450"/>
    <property type="match status" value="1"/>
</dbReference>
<name>A0A162WV45_PHYB8</name>
<dbReference type="VEuPathDB" id="FungiDB:PHYBLDRAFT_187893"/>
<keyword evidence="4 5" id="KW-0408">Iron</keyword>
<dbReference type="Pfam" id="PF00067">
    <property type="entry name" value="p450"/>
    <property type="match status" value="1"/>
</dbReference>
<dbReference type="AlphaFoldDB" id="A0A162WV45"/>
<dbReference type="InterPro" id="IPR001128">
    <property type="entry name" value="Cyt_P450"/>
</dbReference>
<dbReference type="RefSeq" id="XP_018289065.1">
    <property type="nucleotide sequence ID" value="XM_018439434.1"/>
</dbReference>
<gene>
    <name evidence="8" type="ORF">PHYBLDRAFT_187893</name>
</gene>
<keyword evidence="9" id="KW-1185">Reference proteome</keyword>
<evidence type="ECO:0000256" key="3">
    <source>
        <dbReference type="ARBA" id="ARBA00023002"/>
    </source>
</evidence>
<dbReference type="PRINTS" id="PR00463">
    <property type="entry name" value="EP450I"/>
</dbReference>
<dbReference type="GO" id="GO:0005506">
    <property type="term" value="F:iron ion binding"/>
    <property type="evidence" value="ECO:0007669"/>
    <property type="project" value="InterPro"/>
</dbReference>
<evidence type="ECO:0000256" key="1">
    <source>
        <dbReference type="ARBA" id="ARBA00010617"/>
    </source>
</evidence>
<keyword evidence="7" id="KW-1133">Transmembrane helix</keyword>
<organism evidence="8 9">
    <name type="scientific">Phycomyces blakesleeanus (strain ATCC 8743b / DSM 1359 / FGSC 10004 / NBRC 33097 / NRRL 1555)</name>
    <dbReference type="NCBI Taxonomy" id="763407"/>
    <lineage>
        <taxon>Eukaryota</taxon>
        <taxon>Fungi</taxon>
        <taxon>Fungi incertae sedis</taxon>
        <taxon>Mucoromycota</taxon>
        <taxon>Mucoromycotina</taxon>
        <taxon>Mucoromycetes</taxon>
        <taxon>Mucorales</taxon>
        <taxon>Phycomycetaceae</taxon>
        <taxon>Phycomyces</taxon>
    </lineage>
</organism>
<dbReference type="OrthoDB" id="1470350at2759"/>
<dbReference type="InterPro" id="IPR002401">
    <property type="entry name" value="Cyt_P450_E_grp-I"/>
</dbReference>
<feature type="transmembrane region" description="Helical" evidence="7">
    <location>
        <begin position="21"/>
        <end position="39"/>
    </location>
</feature>
<comment type="similarity">
    <text evidence="1 6">Belongs to the cytochrome P450 family.</text>
</comment>
<sequence>MDVVSNFISELRNKNLLSSNLGVVSTATIGVLLLLALKYPDRAIFTEHRDGVPHEKGLPLVGHLFGLLKNKYRIHDFQTDKFVKLDTMTMTMSVLGIPRTIFTIDPRNVEHVLKTNFENYVKSTWFSECTVHLFGHGILNSNGAQWRWQRKAASLIFNVKNFRDQFTDVFVDEVEILCNEILEKAVVSGEAVDLHEHIFRFTLDSFVYLGFGIQLNSLKTKEEVDFAASFDACQLYSLEKFMNPMIEYTAIIDRILHPRKKTIKQHIETIDNFSSAVISKRRTELANGGTPNDLLSRFMGAKNEKDEPLSDKELKDISLNFIIAGRDTTAVALTWVFYCLFNAPEVEKKLLEEITNCIKDEKKMDSAEIYETIKNMTYAHAVFYEVLRLYPPVPNNQKYALNDDILPDGTHVLKGDNVAWSPYGSSRNKKIWGPDAANFDPERWITLEGNLRRETQGRWSVFNGGPRVCLGQSFATLEALVVIIFLFKRYKFTMLPNQDITYETSLTLPMKNGLRVKVEKRV</sequence>
<keyword evidence="2 5" id="KW-0479">Metal-binding</keyword>
<evidence type="ECO:0000256" key="2">
    <source>
        <dbReference type="ARBA" id="ARBA00022723"/>
    </source>
</evidence>
<evidence type="ECO:0000313" key="9">
    <source>
        <dbReference type="Proteomes" id="UP000077315"/>
    </source>
</evidence>
<comment type="cofactor">
    <cofactor evidence="5">
        <name>heme</name>
        <dbReference type="ChEBI" id="CHEBI:30413"/>
    </cofactor>
</comment>
<dbReference type="GeneID" id="29000340"/>
<dbReference type="GO" id="GO:0016705">
    <property type="term" value="F:oxidoreductase activity, acting on paired donors, with incorporation or reduction of molecular oxygen"/>
    <property type="evidence" value="ECO:0007669"/>
    <property type="project" value="InterPro"/>
</dbReference>
<dbReference type="EMBL" id="KV440987">
    <property type="protein sequence ID" value="OAD71025.1"/>
    <property type="molecule type" value="Genomic_DNA"/>
</dbReference>
<keyword evidence="6" id="KW-0503">Monooxygenase</keyword>
<protein>
    <submittedName>
        <fullName evidence="8">Cytochrome P450 CYP5203</fullName>
    </submittedName>
</protein>
<dbReference type="InParanoid" id="A0A162WV45"/>
<dbReference type="PANTHER" id="PTHR24296">
    <property type="entry name" value="CYTOCHROME P450"/>
    <property type="match status" value="1"/>
</dbReference>
<evidence type="ECO:0000256" key="5">
    <source>
        <dbReference type="PIRSR" id="PIRSR602401-1"/>
    </source>
</evidence>
<dbReference type="InterPro" id="IPR036396">
    <property type="entry name" value="Cyt_P450_sf"/>
</dbReference>
<dbReference type="GO" id="GO:0004497">
    <property type="term" value="F:monooxygenase activity"/>
    <property type="evidence" value="ECO:0007669"/>
    <property type="project" value="UniProtKB-KW"/>
</dbReference>
<reference evidence="9" key="1">
    <citation type="submission" date="2015-06" db="EMBL/GenBank/DDBJ databases">
        <title>Expansion of signal transduction pathways in fungi by whole-genome duplication.</title>
        <authorList>
            <consortium name="DOE Joint Genome Institute"/>
            <person name="Corrochano L.M."/>
            <person name="Kuo A."/>
            <person name="Marcet-Houben M."/>
            <person name="Polaino S."/>
            <person name="Salamov A."/>
            <person name="Villalobos J.M."/>
            <person name="Alvarez M.I."/>
            <person name="Avalos J."/>
            <person name="Benito E.P."/>
            <person name="Benoit I."/>
            <person name="Burger G."/>
            <person name="Camino L.P."/>
            <person name="Canovas D."/>
            <person name="Cerda-Olmedo E."/>
            <person name="Cheng J.-F."/>
            <person name="Dominguez A."/>
            <person name="Elias M."/>
            <person name="Eslava A.P."/>
            <person name="Glaser F."/>
            <person name="Grimwood J."/>
            <person name="Gutierrez G."/>
            <person name="Heitman J."/>
            <person name="Henrissat B."/>
            <person name="Iturriaga E.A."/>
            <person name="Lang B.F."/>
            <person name="Lavin J.L."/>
            <person name="Lee S."/>
            <person name="Li W."/>
            <person name="Lindquist E."/>
            <person name="Lopez-Garcia S."/>
            <person name="Luque E.M."/>
            <person name="Marcos A.T."/>
            <person name="Martin J."/>
            <person name="McCluskey K."/>
            <person name="Medina H.R."/>
            <person name="Miralles-Duran A."/>
            <person name="Miyazaki A."/>
            <person name="Munoz-Torres E."/>
            <person name="Oguiza J.A."/>
            <person name="Ohm R."/>
            <person name="Olmedo M."/>
            <person name="Orejas M."/>
            <person name="Ortiz-Castellanos L."/>
            <person name="Pisabarro A.G."/>
            <person name="Rodriguez-Romero J."/>
            <person name="Ruiz-Herrera J."/>
            <person name="Ruiz-Vazquez R."/>
            <person name="Sanz C."/>
            <person name="Schackwitz W."/>
            <person name="Schmutz J."/>
            <person name="Shahriari M."/>
            <person name="Shelest E."/>
            <person name="Silva-Franco F."/>
            <person name="Soanes D."/>
            <person name="Syed K."/>
            <person name="Tagua V.G."/>
            <person name="Talbot N.J."/>
            <person name="Thon M."/>
            <person name="De vries R.P."/>
            <person name="Wiebenga A."/>
            <person name="Yadav J.S."/>
            <person name="Braun E.L."/>
            <person name="Baker S."/>
            <person name="Garre V."/>
            <person name="Horwitz B."/>
            <person name="Torres-Martinez S."/>
            <person name="Idnurm A."/>
            <person name="Herrera-Estrella A."/>
            <person name="Gabaldon T."/>
            <person name="Grigoriev I.V."/>
        </authorList>
    </citation>
    <scope>NUCLEOTIDE SEQUENCE [LARGE SCALE GENOMIC DNA]</scope>
    <source>
        <strain evidence="9">NRRL 1555(-)</strain>
    </source>
</reference>
<keyword evidence="7" id="KW-0472">Membrane</keyword>
<keyword evidence="5 6" id="KW-0349">Heme</keyword>
<accession>A0A162WV45</accession>